<feature type="transmembrane region" description="Helical" evidence="6">
    <location>
        <begin position="94"/>
        <end position="116"/>
    </location>
</feature>
<evidence type="ECO:0000256" key="4">
    <source>
        <dbReference type="ARBA" id="ARBA00022989"/>
    </source>
</evidence>
<dbReference type="PIRSF" id="PIRSF006060">
    <property type="entry name" value="AA_transporter"/>
    <property type="match status" value="1"/>
</dbReference>
<dbReference type="PANTHER" id="PTHR43495:SF5">
    <property type="entry name" value="GAMMA-AMINOBUTYRIC ACID PERMEASE"/>
    <property type="match status" value="1"/>
</dbReference>
<feature type="transmembrane region" description="Helical" evidence="6">
    <location>
        <begin position="245"/>
        <end position="266"/>
    </location>
</feature>
<feature type="domain" description="Amino acid permease/ SLC12A" evidence="7">
    <location>
        <begin position="22"/>
        <end position="431"/>
    </location>
</feature>
<dbReference type="Pfam" id="PF00324">
    <property type="entry name" value="AA_permease"/>
    <property type="match status" value="1"/>
</dbReference>
<feature type="transmembrane region" description="Helical" evidence="6">
    <location>
        <begin position="405"/>
        <end position="427"/>
    </location>
</feature>
<evidence type="ECO:0000256" key="6">
    <source>
        <dbReference type="SAM" id="Phobius"/>
    </source>
</evidence>
<evidence type="ECO:0000256" key="5">
    <source>
        <dbReference type="ARBA" id="ARBA00023136"/>
    </source>
</evidence>
<feature type="transmembrane region" description="Helical" evidence="6">
    <location>
        <begin position="52"/>
        <end position="74"/>
    </location>
</feature>
<proteinExistence type="predicted"/>
<dbReference type="OrthoDB" id="3900342at2759"/>
<evidence type="ECO:0000256" key="1">
    <source>
        <dbReference type="ARBA" id="ARBA00004141"/>
    </source>
</evidence>
<gene>
    <name evidence="8" type="ORF">N0V93_002430</name>
</gene>
<protein>
    <recommendedName>
        <fullName evidence="7">Amino acid permease/ SLC12A domain-containing protein</fullName>
    </recommendedName>
</protein>
<comment type="subcellular location">
    <subcellularLocation>
        <location evidence="1">Membrane</location>
        <topology evidence="1">Multi-pass membrane protein</topology>
    </subcellularLocation>
</comment>
<feature type="transmembrane region" description="Helical" evidence="6">
    <location>
        <begin position="20"/>
        <end position="40"/>
    </location>
</feature>
<evidence type="ECO:0000313" key="9">
    <source>
        <dbReference type="Proteomes" id="UP001140453"/>
    </source>
</evidence>
<dbReference type="GO" id="GO:0016020">
    <property type="term" value="C:membrane"/>
    <property type="evidence" value="ECO:0007669"/>
    <property type="project" value="UniProtKB-SubCell"/>
</dbReference>
<dbReference type="Proteomes" id="UP001140453">
    <property type="component" value="Unassembled WGS sequence"/>
</dbReference>
<keyword evidence="4 6" id="KW-1133">Transmembrane helix</keyword>
<sequence>MVGTTANAPPDRLRQELRSYQILAIVLSGIIGTGVSVTNIDALKLVGPAGLLVALAVLGIVAVSVGETVSHLVQLFPTPNAIFEYVYNFVDEELAWIIGFMYWYIWVAVFTTELLTAATIAQYWRSDIIGSIAFYILAPMVFIIINFAGVKYFGWIETIGGMLKFLLMIGMTVALWVTAGENNDGQAGPITEGFQTNADYADTFGTSFCMALSLVAWSFGGIESTTMAAYEAKYQKDVSFASTKLHWIVFGIYLIYSLALALTVPWNFVPTLSIYTRAATNEALCGDTTIAVVIALCDQSGKHPEGQPVLAGFVNGCLLYAVLSCANTSLYIASRTLHGLASSKRLEGRGPVSRFIRLFGSTYRWTGVPFSAVCASCAVLCWVPMLGFHQSYADDDDPLLGGFKVFLFFTSSTAYVIVWAVLCVAFIRFRSWTNWCAPGLKRLDEPLDVEHAAISSGDALSVLPRRNNYSKYITEDPRSTYSEHIKYLLGQPWAALLRGRYDFDALDHAQTQEMGTWAESMVETRY</sequence>
<dbReference type="AlphaFoldDB" id="A0A9W9CYZ6"/>
<dbReference type="GO" id="GO:0055085">
    <property type="term" value="P:transmembrane transport"/>
    <property type="evidence" value="ECO:0007669"/>
    <property type="project" value="InterPro"/>
</dbReference>
<dbReference type="InterPro" id="IPR004841">
    <property type="entry name" value="AA-permease/SLC12A_dom"/>
</dbReference>
<evidence type="ECO:0000256" key="3">
    <source>
        <dbReference type="ARBA" id="ARBA00022692"/>
    </source>
</evidence>
<dbReference type="Gene3D" id="1.20.1740.10">
    <property type="entry name" value="Amino acid/polyamine transporter I"/>
    <property type="match status" value="1"/>
</dbReference>
<name>A0A9W9CYZ6_9PEZI</name>
<dbReference type="PANTHER" id="PTHR43495">
    <property type="entry name" value="GABA PERMEASE"/>
    <property type="match status" value="1"/>
</dbReference>
<evidence type="ECO:0000259" key="7">
    <source>
        <dbReference type="Pfam" id="PF00324"/>
    </source>
</evidence>
<evidence type="ECO:0000256" key="2">
    <source>
        <dbReference type="ARBA" id="ARBA00022448"/>
    </source>
</evidence>
<keyword evidence="3 6" id="KW-0812">Transmembrane</keyword>
<keyword evidence="2" id="KW-0813">Transport</keyword>
<evidence type="ECO:0000313" key="8">
    <source>
        <dbReference type="EMBL" id="KAJ4393222.1"/>
    </source>
</evidence>
<feature type="transmembrane region" description="Helical" evidence="6">
    <location>
        <begin position="128"/>
        <end position="149"/>
    </location>
</feature>
<comment type="caution">
    <text evidence="8">The sequence shown here is derived from an EMBL/GenBank/DDBJ whole genome shotgun (WGS) entry which is preliminary data.</text>
</comment>
<keyword evidence="5 6" id="KW-0472">Membrane</keyword>
<feature type="transmembrane region" description="Helical" evidence="6">
    <location>
        <begin position="363"/>
        <end position="385"/>
    </location>
</feature>
<dbReference type="EMBL" id="JAPEVB010000002">
    <property type="protein sequence ID" value="KAJ4393222.1"/>
    <property type="molecule type" value="Genomic_DNA"/>
</dbReference>
<keyword evidence="9" id="KW-1185">Reference proteome</keyword>
<reference evidence="8" key="1">
    <citation type="submission" date="2022-10" db="EMBL/GenBank/DDBJ databases">
        <title>Tapping the CABI collections for fungal endophytes: first genome assemblies for Collariella, Neodidymelliopsis, Ascochyta clinopodiicola, Didymella pomorum, Didymosphaeria variabile, Neocosmospora piperis and Neocucurbitaria cava.</title>
        <authorList>
            <person name="Hill R."/>
        </authorList>
    </citation>
    <scope>NUCLEOTIDE SEQUENCE</scope>
    <source>
        <strain evidence="8">IMI 355082</strain>
    </source>
</reference>
<feature type="transmembrane region" description="Helical" evidence="6">
    <location>
        <begin position="155"/>
        <end position="177"/>
    </location>
</feature>
<accession>A0A9W9CYZ6</accession>
<organism evidence="8 9">
    <name type="scientific">Gnomoniopsis smithogilvyi</name>
    <dbReference type="NCBI Taxonomy" id="1191159"/>
    <lineage>
        <taxon>Eukaryota</taxon>
        <taxon>Fungi</taxon>
        <taxon>Dikarya</taxon>
        <taxon>Ascomycota</taxon>
        <taxon>Pezizomycotina</taxon>
        <taxon>Sordariomycetes</taxon>
        <taxon>Sordariomycetidae</taxon>
        <taxon>Diaporthales</taxon>
        <taxon>Gnomoniaceae</taxon>
        <taxon>Gnomoniopsis</taxon>
    </lineage>
</organism>